<dbReference type="PROSITE" id="PS50928">
    <property type="entry name" value="ABC_TM1"/>
    <property type="match status" value="1"/>
</dbReference>
<comment type="caution">
    <text evidence="7">The sequence shown here is derived from an EMBL/GenBank/DDBJ whole genome shotgun (WGS) entry which is preliminary data.</text>
</comment>
<dbReference type="CDD" id="cd06261">
    <property type="entry name" value="TM_PBP2"/>
    <property type="match status" value="1"/>
</dbReference>
<keyword evidence="4 5" id="KW-0472">Membrane</keyword>
<sequence>MSAVIQNKQMKSRSSKKFEKKVGRFALYFVLAIFVLFFLMPLVVMLIASLKDLDEVRNTSIFAWSLNPTLQPWKDAWDSACVGIDCVGLKGFYHTTLIMVIPAVLISTLIGAFNGYALTKFNFKGSKLVYSIILFGSFVPYQAVVIPIAKSIGWLGLADSLYGLVLVHVVYGIPFTTMFFRNYFISVPQELIKAAQVDGAGFNRIFFEIVLPLSVPMIVVTIIFQFTGIWNDFLFGVSFTSGSNTPIMVALNNMVSTSTGEKPYNTNMAAAILAALPTLVVYFLAGKYFVRGLMAGAVKG</sequence>
<dbReference type="InterPro" id="IPR000515">
    <property type="entry name" value="MetI-like"/>
</dbReference>
<feature type="transmembrane region" description="Helical" evidence="5">
    <location>
        <begin position="161"/>
        <end position="184"/>
    </location>
</feature>
<evidence type="ECO:0000256" key="4">
    <source>
        <dbReference type="ARBA" id="ARBA00023136"/>
    </source>
</evidence>
<feature type="domain" description="ABC transmembrane type-1" evidence="6">
    <location>
        <begin position="93"/>
        <end position="285"/>
    </location>
</feature>
<keyword evidence="2 5" id="KW-0812">Transmembrane</keyword>
<keyword evidence="3 5" id="KW-1133">Transmembrane helix</keyword>
<accession>A0ABS8D897</accession>
<feature type="transmembrane region" description="Helical" evidence="5">
    <location>
        <begin position="25"/>
        <end position="48"/>
    </location>
</feature>
<reference evidence="7" key="1">
    <citation type="submission" date="2021-10" db="EMBL/GenBank/DDBJ databases">
        <title>The complete genome sequence of Leeia sp. TBRC 13508.</title>
        <authorList>
            <person name="Charoenyingcharoen P."/>
            <person name="Yukphan P."/>
        </authorList>
    </citation>
    <scope>NUCLEOTIDE SEQUENCE</scope>
    <source>
        <strain evidence="7">TBRC 13508</strain>
    </source>
</reference>
<dbReference type="SUPFAM" id="SSF161098">
    <property type="entry name" value="MetI-like"/>
    <property type="match status" value="1"/>
</dbReference>
<organism evidence="7 8">
    <name type="scientific">Leeia speluncae</name>
    <dbReference type="NCBI Taxonomy" id="2884804"/>
    <lineage>
        <taxon>Bacteria</taxon>
        <taxon>Pseudomonadati</taxon>
        <taxon>Pseudomonadota</taxon>
        <taxon>Betaproteobacteria</taxon>
        <taxon>Neisseriales</taxon>
        <taxon>Leeiaceae</taxon>
        <taxon>Leeia</taxon>
    </lineage>
</organism>
<evidence type="ECO:0000259" key="6">
    <source>
        <dbReference type="PROSITE" id="PS50928"/>
    </source>
</evidence>
<feature type="transmembrane region" description="Helical" evidence="5">
    <location>
        <begin position="128"/>
        <end position="149"/>
    </location>
</feature>
<proteinExistence type="inferred from homology"/>
<dbReference type="Proteomes" id="UP001165395">
    <property type="component" value="Unassembled WGS sequence"/>
</dbReference>
<dbReference type="PANTHER" id="PTHR43879:SF1">
    <property type="entry name" value="GLUCOSE IMPORT SYSTEM PERMEASE PROTEIN GLCU"/>
    <property type="match status" value="1"/>
</dbReference>
<name>A0ABS8D897_9NEIS</name>
<feature type="transmembrane region" description="Helical" evidence="5">
    <location>
        <begin position="267"/>
        <end position="285"/>
    </location>
</feature>
<dbReference type="PANTHER" id="PTHR43879">
    <property type="entry name" value="ABC TRANSPORTER PERMEASE PROTEIN"/>
    <property type="match status" value="1"/>
</dbReference>
<feature type="transmembrane region" description="Helical" evidence="5">
    <location>
        <begin position="97"/>
        <end position="116"/>
    </location>
</feature>
<protein>
    <submittedName>
        <fullName evidence="7">Carbohydrate ABC transporter permease</fullName>
    </submittedName>
</protein>
<dbReference type="EMBL" id="JAJBZT010000007">
    <property type="protein sequence ID" value="MCB6184433.1"/>
    <property type="molecule type" value="Genomic_DNA"/>
</dbReference>
<comment type="subcellular location">
    <subcellularLocation>
        <location evidence="1 5">Cell membrane</location>
        <topology evidence="1 5">Multi-pass membrane protein</topology>
    </subcellularLocation>
</comment>
<dbReference type="Gene3D" id="1.10.3720.10">
    <property type="entry name" value="MetI-like"/>
    <property type="match status" value="1"/>
</dbReference>
<evidence type="ECO:0000256" key="2">
    <source>
        <dbReference type="ARBA" id="ARBA00022692"/>
    </source>
</evidence>
<evidence type="ECO:0000313" key="7">
    <source>
        <dbReference type="EMBL" id="MCB6184433.1"/>
    </source>
</evidence>
<keyword evidence="8" id="KW-1185">Reference proteome</keyword>
<evidence type="ECO:0000256" key="5">
    <source>
        <dbReference type="RuleBase" id="RU363032"/>
    </source>
</evidence>
<comment type="similarity">
    <text evidence="5">Belongs to the binding-protein-dependent transport system permease family.</text>
</comment>
<gene>
    <name evidence="7" type="ORF">LIN78_12840</name>
</gene>
<feature type="transmembrane region" description="Helical" evidence="5">
    <location>
        <begin position="205"/>
        <end position="227"/>
    </location>
</feature>
<evidence type="ECO:0000256" key="1">
    <source>
        <dbReference type="ARBA" id="ARBA00004651"/>
    </source>
</evidence>
<dbReference type="InterPro" id="IPR035906">
    <property type="entry name" value="MetI-like_sf"/>
</dbReference>
<dbReference type="Pfam" id="PF00528">
    <property type="entry name" value="BPD_transp_1"/>
    <property type="match status" value="1"/>
</dbReference>
<keyword evidence="5" id="KW-0813">Transport</keyword>
<evidence type="ECO:0000313" key="8">
    <source>
        <dbReference type="Proteomes" id="UP001165395"/>
    </source>
</evidence>
<evidence type="ECO:0000256" key="3">
    <source>
        <dbReference type="ARBA" id="ARBA00022989"/>
    </source>
</evidence>